<proteinExistence type="predicted"/>
<organism evidence="2 3">
    <name type="scientific">Marinactinospora rubrisoli</name>
    <dbReference type="NCBI Taxonomy" id="2715399"/>
    <lineage>
        <taxon>Bacteria</taxon>
        <taxon>Bacillati</taxon>
        <taxon>Actinomycetota</taxon>
        <taxon>Actinomycetes</taxon>
        <taxon>Streptosporangiales</taxon>
        <taxon>Nocardiopsidaceae</taxon>
        <taxon>Marinactinospora</taxon>
    </lineage>
</organism>
<keyword evidence="3" id="KW-1185">Reference proteome</keyword>
<accession>A0ABW2KQW6</accession>
<dbReference type="EMBL" id="JBHTBH010000020">
    <property type="protein sequence ID" value="MFC7331395.1"/>
    <property type="molecule type" value="Genomic_DNA"/>
</dbReference>
<dbReference type="RefSeq" id="WP_379874211.1">
    <property type="nucleotide sequence ID" value="NZ_JBHTBH010000020.1"/>
</dbReference>
<evidence type="ECO:0000313" key="2">
    <source>
        <dbReference type="EMBL" id="MFC7331395.1"/>
    </source>
</evidence>
<sequence>METPLALVLGALTGSVLTALLLGHLTAALAVLLVVGTAAYAWWGP</sequence>
<gene>
    <name evidence="2" type="ORF">ACFQRF_26995</name>
</gene>
<reference evidence="3" key="1">
    <citation type="journal article" date="2019" name="Int. J. Syst. Evol. Microbiol.">
        <title>The Global Catalogue of Microorganisms (GCM) 10K type strain sequencing project: providing services to taxonomists for standard genome sequencing and annotation.</title>
        <authorList>
            <consortium name="The Broad Institute Genomics Platform"/>
            <consortium name="The Broad Institute Genome Sequencing Center for Infectious Disease"/>
            <person name="Wu L."/>
            <person name="Ma J."/>
        </authorList>
    </citation>
    <scope>NUCLEOTIDE SEQUENCE [LARGE SCALE GENOMIC DNA]</scope>
    <source>
        <strain evidence="3">CGMCC 4.7382</strain>
    </source>
</reference>
<keyword evidence="1" id="KW-0812">Transmembrane</keyword>
<protein>
    <submittedName>
        <fullName evidence="2">Uncharacterized protein</fullName>
    </submittedName>
</protein>
<comment type="caution">
    <text evidence="2">The sequence shown here is derived from an EMBL/GenBank/DDBJ whole genome shotgun (WGS) entry which is preliminary data.</text>
</comment>
<dbReference type="Proteomes" id="UP001596540">
    <property type="component" value="Unassembled WGS sequence"/>
</dbReference>
<keyword evidence="1" id="KW-0472">Membrane</keyword>
<name>A0ABW2KQW6_9ACTN</name>
<keyword evidence="1" id="KW-1133">Transmembrane helix</keyword>
<evidence type="ECO:0000256" key="1">
    <source>
        <dbReference type="SAM" id="Phobius"/>
    </source>
</evidence>
<feature type="transmembrane region" description="Helical" evidence="1">
    <location>
        <begin position="20"/>
        <end position="43"/>
    </location>
</feature>
<evidence type="ECO:0000313" key="3">
    <source>
        <dbReference type="Proteomes" id="UP001596540"/>
    </source>
</evidence>